<organism evidence="4 5">
    <name type="scientific">Taxus chinensis</name>
    <name type="common">Chinese yew</name>
    <name type="synonym">Taxus wallichiana var. chinensis</name>
    <dbReference type="NCBI Taxonomy" id="29808"/>
    <lineage>
        <taxon>Eukaryota</taxon>
        <taxon>Viridiplantae</taxon>
        <taxon>Streptophyta</taxon>
        <taxon>Embryophyta</taxon>
        <taxon>Tracheophyta</taxon>
        <taxon>Spermatophyta</taxon>
        <taxon>Pinopsida</taxon>
        <taxon>Pinidae</taxon>
        <taxon>Conifers II</taxon>
        <taxon>Cupressales</taxon>
        <taxon>Taxaceae</taxon>
        <taxon>Taxus</taxon>
    </lineage>
</organism>
<evidence type="ECO:0000256" key="2">
    <source>
        <dbReference type="SAM" id="Phobius"/>
    </source>
</evidence>
<reference evidence="4 5" key="1">
    <citation type="journal article" date="2021" name="Nat. Plants">
        <title>The Taxus genome provides insights into paclitaxel biosynthesis.</title>
        <authorList>
            <person name="Xiong X."/>
            <person name="Gou J."/>
            <person name="Liao Q."/>
            <person name="Li Y."/>
            <person name="Zhou Q."/>
            <person name="Bi G."/>
            <person name="Li C."/>
            <person name="Du R."/>
            <person name="Wang X."/>
            <person name="Sun T."/>
            <person name="Guo L."/>
            <person name="Liang H."/>
            <person name="Lu P."/>
            <person name="Wu Y."/>
            <person name="Zhang Z."/>
            <person name="Ro D.K."/>
            <person name="Shang Y."/>
            <person name="Huang S."/>
            <person name="Yan J."/>
        </authorList>
    </citation>
    <scope>NUCLEOTIDE SEQUENCE [LARGE SCALE GENOMIC DNA]</scope>
    <source>
        <strain evidence="4">Ta-2019</strain>
    </source>
</reference>
<feature type="transmembrane region" description="Helical" evidence="2">
    <location>
        <begin position="45"/>
        <end position="74"/>
    </location>
</feature>
<evidence type="ECO:0000256" key="1">
    <source>
        <dbReference type="SAM" id="MobiDB-lite"/>
    </source>
</evidence>
<feature type="region of interest" description="Disordered" evidence="1">
    <location>
        <begin position="1"/>
        <end position="30"/>
    </location>
</feature>
<dbReference type="AlphaFoldDB" id="A0AA38C2J2"/>
<dbReference type="SUPFAM" id="SSF69593">
    <property type="entry name" value="Glycerol-3-phosphate (1)-acyltransferase"/>
    <property type="match status" value="1"/>
</dbReference>
<dbReference type="PANTHER" id="PTHR10983">
    <property type="entry name" value="1-ACYLGLYCEROL-3-PHOSPHATE ACYLTRANSFERASE-RELATED"/>
    <property type="match status" value="1"/>
</dbReference>
<keyword evidence="2" id="KW-0472">Membrane</keyword>
<evidence type="ECO:0000259" key="3">
    <source>
        <dbReference type="Pfam" id="PF01553"/>
    </source>
</evidence>
<dbReference type="PANTHER" id="PTHR10983:SF16">
    <property type="entry name" value="LYSOCARDIOLIPIN ACYLTRANSFERASE 1"/>
    <property type="match status" value="1"/>
</dbReference>
<gene>
    <name evidence="4" type="ORF">KI387_042044</name>
</gene>
<dbReference type="Pfam" id="PF01553">
    <property type="entry name" value="Acyltransferase"/>
    <property type="match status" value="1"/>
</dbReference>
<feature type="compositionally biased region" description="Polar residues" evidence="1">
    <location>
        <begin position="7"/>
        <end position="22"/>
    </location>
</feature>
<sequence length="276" mass="31563">MKETRDSQTNGELNGLNKSQSCTEKKRSLENREVKAHRPLTVFRVISGVLCLVVLVSTAFMALIFLAPVSFLMLRLFSIHYSREATSFLFGERILLICNHRTEVDWMYLWDLALRKNSLGYIKYILKSSVRNVPIFGWGFHILEFKPFFRNGCKNMVRGQQSHPELHALQICSKPQQSPSQEEGQLETINAWELMEGLEDNTGSSPLVVVNEIAMKKSVDRTLDRSFSFHSVKDVEQLARDEPKRSVWHRVTPGVKLADEKLKFSSKAMEEAGGRS</sequence>
<protein>
    <recommendedName>
        <fullName evidence="3">Phospholipid/glycerol acyltransferase domain-containing protein</fullName>
    </recommendedName>
</protein>
<comment type="caution">
    <text evidence="4">The sequence shown here is derived from an EMBL/GenBank/DDBJ whole genome shotgun (WGS) entry which is preliminary data.</text>
</comment>
<keyword evidence="5" id="KW-1185">Reference proteome</keyword>
<accession>A0AA38C2J2</accession>
<evidence type="ECO:0000313" key="5">
    <source>
        <dbReference type="Proteomes" id="UP000824469"/>
    </source>
</evidence>
<dbReference type="CDD" id="cd07990">
    <property type="entry name" value="LPLAT_LCLAT1-like"/>
    <property type="match status" value="1"/>
</dbReference>
<proteinExistence type="predicted"/>
<evidence type="ECO:0000313" key="4">
    <source>
        <dbReference type="EMBL" id="KAH9292770.1"/>
    </source>
</evidence>
<dbReference type="Proteomes" id="UP000824469">
    <property type="component" value="Unassembled WGS sequence"/>
</dbReference>
<dbReference type="EMBL" id="JAHRHJ020002333">
    <property type="protein sequence ID" value="KAH9292770.1"/>
    <property type="molecule type" value="Genomic_DNA"/>
</dbReference>
<dbReference type="GO" id="GO:0012505">
    <property type="term" value="C:endomembrane system"/>
    <property type="evidence" value="ECO:0007669"/>
    <property type="project" value="TreeGrafter"/>
</dbReference>
<keyword evidence="2" id="KW-0812">Transmembrane</keyword>
<name>A0AA38C2J2_TAXCH</name>
<keyword evidence="2" id="KW-1133">Transmembrane helix</keyword>
<feature type="domain" description="Phospholipid/glycerol acyltransferase" evidence="3">
    <location>
        <begin position="91"/>
        <end position="155"/>
    </location>
</feature>
<dbReference type="GO" id="GO:0016746">
    <property type="term" value="F:acyltransferase activity"/>
    <property type="evidence" value="ECO:0007669"/>
    <property type="project" value="InterPro"/>
</dbReference>
<dbReference type="InterPro" id="IPR002123">
    <property type="entry name" value="Plipid/glycerol_acylTrfase"/>
</dbReference>